<dbReference type="OrthoDB" id="5372935at2759"/>
<evidence type="ECO:0000313" key="2">
    <source>
        <dbReference type="Proteomes" id="UP000240883"/>
    </source>
</evidence>
<sequence length="373" mass="42616">MIQIKTRRSLDIDNVGRAVRRLHALDRLLAATPTAQHAALDLDVGRLDVDVDDVDYIEDSVHGDRAAKLLELLFDRQFHRPELIPGIYMTAYREVLDGRPFVNRLPGRHDRIRTASELFELLPAIDELLGTSHAARFDGASSQVKPFAFLNLPPELRLEVYSHLIPSTVHLKATRQEAGNPFRPPSRVLNIRATCRLLNAQVIRFVFQRCALVVNLSRPMPQYVGPGQSFVDSHVSRLSARDSIRTIKFNVPLLFDCNPRCRCAKAVRLVETGALYELVRLFPRLDAALVWFKPLKMAPWTEMAAHEAKHKRKTAKRAIRMIFACLLPSVQLRYWFERFEDEDVKDLVAARMQERGAVYEGVVGEREPVLMLR</sequence>
<proteinExistence type="predicted"/>
<protein>
    <recommendedName>
        <fullName evidence="3">F-box domain-containing protein</fullName>
    </recommendedName>
</protein>
<accession>A0A2T2N8X5</accession>
<name>A0A2T2N8X5_CORCC</name>
<reference evidence="1 2" key="1">
    <citation type="journal article" date="2018" name="Front. Microbiol.">
        <title>Genome-Wide Analysis of Corynespora cassiicola Leaf Fall Disease Putative Effectors.</title>
        <authorList>
            <person name="Lopez D."/>
            <person name="Ribeiro S."/>
            <person name="Label P."/>
            <person name="Fumanal B."/>
            <person name="Venisse J.S."/>
            <person name="Kohler A."/>
            <person name="de Oliveira R.R."/>
            <person name="Labutti K."/>
            <person name="Lipzen A."/>
            <person name="Lail K."/>
            <person name="Bauer D."/>
            <person name="Ohm R.A."/>
            <person name="Barry K.W."/>
            <person name="Spatafora J."/>
            <person name="Grigoriev I.V."/>
            <person name="Martin F.M."/>
            <person name="Pujade-Renaud V."/>
        </authorList>
    </citation>
    <scope>NUCLEOTIDE SEQUENCE [LARGE SCALE GENOMIC DNA]</scope>
    <source>
        <strain evidence="1 2">Philippines</strain>
    </source>
</reference>
<keyword evidence="2" id="KW-1185">Reference proteome</keyword>
<dbReference type="Proteomes" id="UP000240883">
    <property type="component" value="Unassembled WGS sequence"/>
</dbReference>
<evidence type="ECO:0008006" key="3">
    <source>
        <dbReference type="Google" id="ProtNLM"/>
    </source>
</evidence>
<gene>
    <name evidence="1" type="ORF">BS50DRAFT_639292</name>
</gene>
<organism evidence="1 2">
    <name type="scientific">Corynespora cassiicola Philippines</name>
    <dbReference type="NCBI Taxonomy" id="1448308"/>
    <lineage>
        <taxon>Eukaryota</taxon>
        <taxon>Fungi</taxon>
        <taxon>Dikarya</taxon>
        <taxon>Ascomycota</taxon>
        <taxon>Pezizomycotina</taxon>
        <taxon>Dothideomycetes</taxon>
        <taxon>Pleosporomycetidae</taxon>
        <taxon>Pleosporales</taxon>
        <taxon>Corynesporascaceae</taxon>
        <taxon>Corynespora</taxon>
    </lineage>
</organism>
<dbReference type="EMBL" id="KZ678144">
    <property type="protein sequence ID" value="PSN61488.1"/>
    <property type="molecule type" value="Genomic_DNA"/>
</dbReference>
<evidence type="ECO:0000313" key="1">
    <source>
        <dbReference type="EMBL" id="PSN61488.1"/>
    </source>
</evidence>
<dbReference type="AlphaFoldDB" id="A0A2T2N8X5"/>